<reference evidence="3" key="1">
    <citation type="submission" date="2016-10" db="EMBL/GenBank/DDBJ databases">
        <authorList>
            <person name="Varghese N."/>
            <person name="Submissions S."/>
        </authorList>
    </citation>
    <scope>NUCLEOTIDE SEQUENCE [LARGE SCALE GENOMIC DNA]</scope>
    <source>
        <strain evidence="3">IMMIB L-1606</strain>
    </source>
</reference>
<evidence type="ECO:0000256" key="1">
    <source>
        <dbReference type="SAM" id="SignalP"/>
    </source>
</evidence>
<dbReference type="Gene3D" id="3.40.190.10">
    <property type="entry name" value="Periplasmic binding protein-like II"/>
    <property type="match status" value="2"/>
</dbReference>
<name>A0A1H2BUD2_9MICC</name>
<organism evidence="2 3">
    <name type="scientific">Pseudarthrobacter equi</name>
    <dbReference type="NCBI Taxonomy" id="728066"/>
    <lineage>
        <taxon>Bacteria</taxon>
        <taxon>Bacillati</taxon>
        <taxon>Actinomycetota</taxon>
        <taxon>Actinomycetes</taxon>
        <taxon>Micrococcales</taxon>
        <taxon>Micrococcaceae</taxon>
        <taxon>Pseudarthrobacter</taxon>
    </lineage>
</organism>
<gene>
    <name evidence="2" type="ORF">SAMN04489743_3977</name>
</gene>
<dbReference type="Proteomes" id="UP000198751">
    <property type="component" value="Chromosome I"/>
</dbReference>
<dbReference type="SUPFAM" id="SSF53850">
    <property type="entry name" value="Periplasmic binding protein-like II"/>
    <property type="match status" value="1"/>
</dbReference>
<keyword evidence="1" id="KW-0732">Signal</keyword>
<dbReference type="InterPro" id="IPR006059">
    <property type="entry name" value="SBP"/>
</dbReference>
<proteinExistence type="predicted"/>
<dbReference type="PANTHER" id="PTHR43649">
    <property type="entry name" value="ARABINOSE-BINDING PROTEIN-RELATED"/>
    <property type="match status" value="1"/>
</dbReference>
<dbReference type="InterPro" id="IPR050490">
    <property type="entry name" value="Bact_solute-bd_prot1"/>
</dbReference>
<protein>
    <submittedName>
        <fullName evidence="2">Carbohydrate ABC transporter substrate-binding protein, CUT1 family</fullName>
    </submittedName>
</protein>
<evidence type="ECO:0000313" key="3">
    <source>
        <dbReference type="Proteomes" id="UP000198751"/>
    </source>
</evidence>
<accession>A0A1H2BUD2</accession>
<dbReference type="Pfam" id="PF01547">
    <property type="entry name" value="SBP_bac_1"/>
    <property type="match status" value="1"/>
</dbReference>
<evidence type="ECO:0000313" key="2">
    <source>
        <dbReference type="EMBL" id="SDT61682.1"/>
    </source>
</evidence>
<dbReference type="EMBL" id="LT629779">
    <property type="protein sequence ID" value="SDT61682.1"/>
    <property type="molecule type" value="Genomic_DNA"/>
</dbReference>
<dbReference type="PROSITE" id="PS51257">
    <property type="entry name" value="PROKAR_LIPOPROTEIN"/>
    <property type="match status" value="1"/>
</dbReference>
<feature type="chain" id="PRO_5009270421" evidence="1">
    <location>
        <begin position="34"/>
        <end position="445"/>
    </location>
</feature>
<keyword evidence="3" id="KW-1185">Reference proteome</keyword>
<feature type="signal peptide" evidence="1">
    <location>
        <begin position="1"/>
        <end position="33"/>
    </location>
</feature>
<dbReference type="AlphaFoldDB" id="A0A1H2BUD2"/>
<sequence>MKGHIMKNAPSPAGRRFLSVAALASVTALALSACGGGDTNSNAPIAEETGPVEITLATPAFTGGGAANPYQTLIDAFKAKNPNITVKLVESPNDQHGQTMRTQLQAGNAPDLFYVTAGRGNNQSFASLAEAGYLQDLTDQKWAADAIPASAKNLYYDEDKVFAVPADLAPITMLQNTGVLKELGLQEPSTLDELVTQCKTARAAGKSYFAVAGTSGANTGLQAMQLAASLVYAKDPQWDAKRANKETTFADSDWKKVLEQILKFKDAGCYQDGAAGAGFDQLFPSVAQGKVAAAFAPAGAVAALRAQVKDGSFDVAVLPGEKAEDSRLIASPGNALAVNAAGKHKGSTLKFLEFLAQPANQDALAKANGNVSVTSAISSTVPEQFPLLEPYFSEPEKKIVSQPNYLWPNSGVYDSLGTGIQGLLTGQATPDQVLKTMDEQYDRGA</sequence>